<reference evidence="2 3" key="1">
    <citation type="submission" date="2014-04" db="EMBL/GenBank/DDBJ databases">
        <authorList>
            <consortium name="DOE Joint Genome Institute"/>
            <person name="Kuo A."/>
            <person name="Kohler A."/>
            <person name="Costa M.D."/>
            <person name="Nagy L.G."/>
            <person name="Floudas D."/>
            <person name="Copeland A."/>
            <person name="Barry K.W."/>
            <person name="Cichocki N."/>
            <person name="Veneault-Fourrey C."/>
            <person name="LaButti K."/>
            <person name="Lindquist E.A."/>
            <person name="Lipzen A."/>
            <person name="Lundell T."/>
            <person name="Morin E."/>
            <person name="Murat C."/>
            <person name="Sun H."/>
            <person name="Tunlid A."/>
            <person name="Henrissat B."/>
            <person name="Grigoriev I.V."/>
            <person name="Hibbett D.S."/>
            <person name="Martin F."/>
            <person name="Nordberg H.P."/>
            <person name="Cantor M.N."/>
            <person name="Hua S.X."/>
        </authorList>
    </citation>
    <scope>NUCLEOTIDE SEQUENCE [LARGE SCALE GENOMIC DNA]</scope>
    <source>
        <strain evidence="2 3">Marx 270</strain>
    </source>
</reference>
<dbReference type="Proteomes" id="UP000054217">
    <property type="component" value="Unassembled WGS sequence"/>
</dbReference>
<proteinExistence type="predicted"/>
<dbReference type="AlphaFoldDB" id="A0A0C3JNC1"/>
<dbReference type="InParanoid" id="A0A0C3JNC1"/>
<protein>
    <submittedName>
        <fullName evidence="2">Uncharacterized protein</fullName>
    </submittedName>
</protein>
<evidence type="ECO:0000313" key="3">
    <source>
        <dbReference type="Proteomes" id="UP000054217"/>
    </source>
</evidence>
<dbReference type="HOGENOM" id="CLU_970169_0_0_1"/>
<reference evidence="3" key="2">
    <citation type="submission" date="2015-01" db="EMBL/GenBank/DDBJ databases">
        <title>Evolutionary Origins and Diversification of the Mycorrhizal Mutualists.</title>
        <authorList>
            <consortium name="DOE Joint Genome Institute"/>
            <consortium name="Mycorrhizal Genomics Consortium"/>
            <person name="Kohler A."/>
            <person name="Kuo A."/>
            <person name="Nagy L.G."/>
            <person name="Floudas D."/>
            <person name="Copeland A."/>
            <person name="Barry K.W."/>
            <person name="Cichocki N."/>
            <person name="Veneault-Fourrey C."/>
            <person name="LaButti K."/>
            <person name="Lindquist E.A."/>
            <person name="Lipzen A."/>
            <person name="Lundell T."/>
            <person name="Morin E."/>
            <person name="Murat C."/>
            <person name="Riley R."/>
            <person name="Ohm R."/>
            <person name="Sun H."/>
            <person name="Tunlid A."/>
            <person name="Henrissat B."/>
            <person name="Grigoriev I.V."/>
            <person name="Hibbett D.S."/>
            <person name="Martin F."/>
        </authorList>
    </citation>
    <scope>NUCLEOTIDE SEQUENCE [LARGE SCALE GENOMIC DNA]</scope>
    <source>
        <strain evidence="3">Marx 270</strain>
    </source>
</reference>
<feature type="compositionally biased region" description="Basic residues" evidence="1">
    <location>
        <begin position="1"/>
        <end position="12"/>
    </location>
</feature>
<dbReference type="STRING" id="870435.A0A0C3JNC1"/>
<dbReference type="EMBL" id="KN832009">
    <property type="protein sequence ID" value="KIN99011.1"/>
    <property type="molecule type" value="Genomic_DNA"/>
</dbReference>
<organism evidence="2 3">
    <name type="scientific">Pisolithus tinctorius Marx 270</name>
    <dbReference type="NCBI Taxonomy" id="870435"/>
    <lineage>
        <taxon>Eukaryota</taxon>
        <taxon>Fungi</taxon>
        <taxon>Dikarya</taxon>
        <taxon>Basidiomycota</taxon>
        <taxon>Agaricomycotina</taxon>
        <taxon>Agaricomycetes</taxon>
        <taxon>Agaricomycetidae</taxon>
        <taxon>Boletales</taxon>
        <taxon>Sclerodermatineae</taxon>
        <taxon>Pisolithaceae</taxon>
        <taxon>Pisolithus</taxon>
    </lineage>
</organism>
<sequence>MKHGRGRPKGSKNKPSAGNIGRPCKDGQPPQKWQKHSGSTLKIASAWSLSARMKPYITRRKLCAQHPLTLLLLMKLAVLMVHEKKQWSNHNVKMMHRKVMLQSLIFNQAKMVHKLLLTGQHCQVMVDGGETRCEDASMKWPWRHEPNVPSQVIDTDNIYGMDVAAGDHQQHHFSDEFEQSEGKTGGNSVKQSSMLSWLGMHCRVVKEMLKGEIQKSTCNPQYPKCYEAGQFWIGDTSPVLVLLSQSNLIIEPAAFHQPAFFVWLPHCLLGDHIPCLQCKGSGQHDSR</sequence>
<evidence type="ECO:0000256" key="1">
    <source>
        <dbReference type="SAM" id="MobiDB-lite"/>
    </source>
</evidence>
<feature type="region of interest" description="Disordered" evidence="1">
    <location>
        <begin position="1"/>
        <end position="39"/>
    </location>
</feature>
<dbReference type="OrthoDB" id="1920326at2759"/>
<name>A0A0C3JNC1_PISTI</name>
<keyword evidence="3" id="KW-1185">Reference proteome</keyword>
<accession>A0A0C3JNC1</accession>
<evidence type="ECO:0000313" key="2">
    <source>
        <dbReference type="EMBL" id="KIN99011.1"/>
    </source>
</evidence>
<gene>
    <name evidence="2" type="ORF">M404DRAFT_10464</name>
</gene>